<keyword evidence="5" id="KW-0808">Transferase</keyword>
<keyword evidence="22" id="KW-1185">Reference proteome</keyword>
<feature type="domain" description="Protein kinase" evidence="19">
    <location>
        <begin position="63"/>
        <end position="321"/>
    </location>
</feature>
<dbReference type="AlphaFoldDB" id="A0A484KT63"/>
<feature type="compositionally biased region" description="Polar residues" evidence="18">
    <location>
        <begin position="1"/>
        <end position="20"/>
    </location>
</feature>
<keyword evidence="9 17" id="KW-0547">Nucleotide-binding</keyword>
<accession>A0A484KT63</accession>
<dbReference type="InterPro" id="IPR018247">
    <property type="entry name" value="EF_Hand_1_Ca_BS"/>
</dbReference>
<dbReference type="InterPro" id="IPR011992">
    <property type="entry name" value="EF-hand-dom_pair"/>
</dbReference>
<evidence type="ECO:0000256" key="3">
    <source>
        <dbReference type="ARBA" id="ARBA00022527"/>
    </source>
</evidence>
<dbReference type="SMART" id="SM00054">
    <property type="entry name" value="EFh"/>
    <property type="match status" value="4"/>
</dbReference>
<comment type="similarity">
    <text evidence="1">Belongs to the protein kinase superfamily. CAMK Ser/Thr protein kinase family. CaMK subfamily.</text>
</comment>
<evidence type="ECO:0000256" key="15">
    <source>
        <dbReference type="ARBA" id="ARBA00047899"/>
    </source>
</evidence>
<evidence type="ECO:0000256" key="5">
    <source>
        <dbReference type="ARBA" id="ARBA00022679"/>
    </source>
</evidence>
<evidence type="ECO:0000256" key="17">
    <source>
        <dbReference type="PROSITE-ProRule" id="PRU10141"/>
    </source>
</evidence>
<evidence type="ECO:0000313" key="22">
    <source>
        <dbReference type="Proteomes" id="UP000595140"/>
    </source>
</evidence>
<proteinExistence type="inferred from homology"/>
<keyword evidence="8" id="KW-0677">Repeat</keyword>
<dbReference type="PROSITE" id="PS00108">
    <property type="entry name" value="PROTEIN_KINASE_ST"/>
    <property type="match status" value="1"/>
</dbReference>
<dbReference type="PANTHER" id="PTHR24349">
    <property type="entry name" value="SERINE/THREONINE-PROTEIN KINASE"/>
    <property type="match status" value="1"/>
</dbReference>
<evidence type="ECO:0000256" key="18">
    <source>
        <dbReference type="SAM" id="MobiDB-lite"/>
    </source>
</evidence>
<dbReference type="SUPFAM" id="SSF56112">
    <property type="entry name" value="Protein kinase-like (PK-like)"/>
    <property type="match status" value="1"/>
</dbReference>
<protein>
    <recommendedName>
        <fullName evidence="2">non-specific serine/threonine protein kinase</fullName>
        <ecNumber evidence="2">2.7.11.1</ecNumber>
    </recommendedName>
</protein>
<dbReference type="Gene3D" id="3.30.200.20">
    <property type="entry name" value="Phosphorylase Kinase, domain 1"/>
    <property type="match status" value="1"/>
</dbReference>
<evidence type="ECO:0000256" key="6">
    <source>
        <dbReference type="ARBA" id="ARBA00022707"/>
    </source>
</evidence>
<dbReference type="SUPFAM" id="SSF47473">
    <property type="entry name" value="EF-hand"/>
    <property type="match status" value="1"/>
</dbReference>
<dbReference type="InterPro" id="IPR050205">
    <property type="entry name" value="CDPK_Ser/Thr_kinases"/>
</dbReference>
<dbReference type="GO" id="GO:0004674">
    <property type="term" value="F:protein serine/threonine kinase activity"/>
    <property type="evidence" value="ECO:0007669"/>
    <property type="project" value="UniProtKB-KW"/>
</dbReference>
<dbReference type="InterPro" id="IPR002048">
    <property type="entry name" value="EF_hand_dom"/>
</dbReference>
<evidence type="ECO:0000256" key="1">
    <source>
        <dbReference type="ARBA" id="ARBA00005354"/>
    </source>
</evidence>
<dbReference type="PROSITE" id="PS00018">
    <property type="entry name" value="EF_HAND_1"/>
    <property type="match status" value="3"/>
</dbReference>
<evidence type="ECO:0000256" key="7">
    <source>
        <dbReference type="ARBA" id="ARBA00022723"/>
    </source>
</evidence>
<dbReference type="SMART" id="SM00220">
    <property type="entry name" value="S_TKc"/>
    <property type="match status" value="1"/>
</dbReference>
<feature type="binding site" evidence="17">
    <location>
        <position position="92"/>
    </location>
    <ligand>
        <name>ATP</name>
        <dbReference type="ChEBI" id="CHEBI:30616"/>
    </ligand>
</feature>
<dbReference type="EMBL" id="OOIL02000635">
    <property type="protein sequence ID" value="VFQ67685.1"/>
    <property type="molecule type" value="Genomic_DNA"/>
</dbReference>
<evidence type="ECO:0000256" key="2">
    <source>
        <dbReference type="ARBA" id="ARBA00012513"/>
    </source>
</evidence>
<dbReference type="CDD" id="cd05117">
    <property type="entry name" value="STKc_CAMK"/>
    <property type="match status" value="1"/>
</dbReference>
<dbReference type="FunFam" id="1.10.510.10:FF:000056">
    <property type="entry name" value="calcium-dependent protein kinase 1"/>
    <property type="match status" value="1"/>
</dbReference>
<evidence type="ECO:0000256" key="9">
    <source>
        <dbReference type="ARBA" id="ARBA00022741"/>
    </source>
</evidence>
<dbReference type="Gene3D" id="1.10.510.10">
    <property type="entry name" value="Transferase(Phosphotransferase) domain 1"/>
    <property type="match status" value="1"/>
</dbReference>
<feature type="domain" description="EF-hand" evidence="20">
    <location>
        <begin position="471"/>
        <end position="506"/>
    </location>
</feature>
<dbReference type="GO" id="GO:0005524">
    <property type="term" value="F:ATP binding"/>
    <property type="evidence" value="ECO:0007669"/>
    <property type="project" value="UniProtKB-UniRule"/>
</dbReference>
<organism evidence="21 22">
    <name type="scientific">Cuscuta campestris</name>
    <dbReference type="NCBI Taxonomy" id="132261"/>
    <lineage>
        <taxon>Eukaryota</taxon>
        <taxon>Viridiplantae</taxon>
        <taxon>Streptophyta</taxon>
        <taxon>Embryophyta</taxon>
        <taxon>Tracheophyta</taxon>
        <taxon>Spermatophyta</taxon>
        <taxon>Magnoliopsida</taxon>
        <taxon>eudicotyledons</taxon>
        <taxon>Gunneridae</taxon>
        <taxon>Pentapetalae</taxon>
        <taxon>asterids</taxon>
        <taxon>lamiids</taxon>
        <taxon>Solanales</taxon>
        <taxon>Convolvulaceae</taxon>
        <taxon>Cuscuteae</taxon>
        <taxon>Cuscuta</taxon>
        <taxon>Cuscuta subgen. Grammica</taxon>
        <taxon>Cuscuta sect. Cleistogrammica</taxon>
    </lineage>
</organism>
<evidence type="ECO:0000256" key="10">
    <source>
        <dbReference type="ARBA" id="ARBA00022777"/>
    </source>
</evidence>
<dbReference type="InterPro" id="IPR000719">
    <property type="entry name" value="Prot_kinase_dom"/>
</dbReference>
<evidence type="ECO:0000256" key="12">
    <source>
        <dbReference type="ARBA" id="ARBA00022840"/>
    </source>
</evidence>
<dbReference type="PROSITE" id="PS50222">
    <property type="entry name" value="EF_HAND_2"/>
    <property type="match status" value="4"/>
</dbReference>
<dbReference type="GO" id="GO:0005509">
    <property type="term" value="F:calcium ion binding"/>
    <property type="evidence" value="ECO:0007669"/>
    <property type="project" value="InterPro"/>
</dbReference>
<gene>
    <name evidence="21" type="ORF">CCAM_LOCUS9461</name>
</gene>
<keyword evidence="12 17" id="KW-0067">ATP-binding</keyword>
<comment type="similarity">
    <text evidence="14">Belongs to the protein kinase superfamily. Ser/Thr protein kinase family. CDPK subfamily.</text>
</comment>
<dbReference type="InterPro" id="IPR011009">
    <property type="entry name" value="Kinase-like_dom_sf"/>
</dbReference>
<dbReference type="Proteomes" id="UP000595140">
    <property type="component" value="Unassembled WGS sequence"/>
</dbReference>
<evidence type="ECO:0000256" key="13">
    <source>
        <dbReference type="ARBA" id="ARBA00023288"/>
    </source>
</evidence>
<dbReference type="PROSITE" id="PS50011">
    <property type="entry name" value="PROTEIN_KINASE_DOM"/>
    <property type="match status" value="1"/>
</dbReference>
<dbReference type="Gene3D" id="1.10.238.10">
    <property type="entry name" value="EF-hand"/>
    <property type="match status" value="1"/>
</dbReference>
<dbReference type="EC" id="2.7.11.1" evidence="2"/>
<evidence type="ECO:0000256" key="11">
    <source>
        <dbReference type="ARBA" id="ARBA00022837"/>
    </source>
</evidence>
<dbReference type="FunFam" id="1.10.238.10:FF:000015">
    <property type="entry name" value="Calcium-dependent protein kinase 1"/>
    <property type="match status" value="1"/>
</dbReference>
<evidence type="ECO:0000256" key="8">
    <source>
        <dbReference type="ARBA" id="ARBA00022737"/>
    </source>
</evidence>
<evidence type="ECO:0000313" key="21">
    <source>
        <dbReference type="EMBL" id="VFQ67685.1"/>
    </source>
</evidence>
<evidence type="ECO:0000259" key="19">
    <source>
        <dbReference type="PROSITE" id="PS50011"/>
    </source>
</evidence>
<keyword evidence="3" id="KW-0723">Serine/threonine-protein kinase</keyword>
<comment type="catalytic activity">
    <reaction evidence="16">
        <text>L-seryl-[protein] + ATP = O-phospho-L-seryl-[protein] + ADP + H(+)</text>
        <dbReference type="Rhea" id="RHEA:17989"/>
        <dbReference type="Rhea" id="RHEA-COMP:9863"/>
        <dbReference type="Rhea" id="RHEA-COMP:11604"/>
        <dbReference type="ChEBI" id="CHEBI:15378"/>
        <dbReference type="ChEBI" id="CHEBI:29999"/>
        <dbReference type="ChEBI" id="CHEBI:30616"/>
        <dbReference type="ChEBI" id="CHEBI:83421"/>
        <dbReference type="ChEBI" id="CHEBI:456216"/>
        <dbReference type="EC" id="2.7.11.1"/>
    </reaction>
</comment>
<keyword evidence="11" id="KW-0106">Calcium</keyword>
<feature type="region of interest" description="Disordered" evidence="18">
    <location>
        <begin position="1"/>
        <end position="44"/>
    </location>
</feature>
<keyword evidence="13" id="KW-0449">Lipoprotein</keyword>
<sequence length="514" mass="58078">MGSCNSVPYATTSAGSRTNTEPPPPPKNGIVVLPPSQSPPPRPFLSGIGRVLGRPMEDVRSLYIFGGELGRGQFGVTYLVTHRRTQEKFACKSIATRKLLSNDDVDDVRREVQIMHHLTGHRNIVELKGTFEDRNHVHLVMELCAGGELFDRIIAKGHYSERAAAGLCRQMVTVLHYCHSMGVMHRDLKPENFLFLSSDENAPLKATDFGLSVFFRPGEIFKDLVGSAYYVAPEVLRRNYGLEADIWSAGVILYILLSGVPPFWGENEQGIFDAILRGHLDFSSDPWPSISSSAKDLVKKMLRSDPKERFSASEVLNHPWMREDGDASDKPLDIAVLTRMKQFRAMNKLKKVALKVIAENLSEEEIIGLKEMFKSIDTDDSGTITYEELKVGLTKMGTKLSESEVRQLMEAADVDGNGTIDYLEFITATMHMNRMEKEDHLYKAFEYFDKDKSGYITMEELVHALKKHNITDEKTIKEIIAEVDTDNDGRINYDEFVAMMRKGNPDLVTHRRRR</sequence>
<evidence type="ECO:0000256" key="4">
    <source>
        <dbReference type="ARBA" id="ARBA00022553"/>
    </source>
</evidence>
<feature type="domain" description="EF-hand" evidence="20">
    <location>
        <begin position="436"/>
        <end position="470"/>
    </location>
</feature>
<evidence type="ECO:0000256" key="14">
    <source>
        <dbReference type="ARBA" id="ARBA00024334"/>
    </source>
</evidence>
<keyword evidence="7" id="KW-0479">Metal-binding</keyword>
<dbReference type="FunFam" id="3.30.200.20:FF:000004">
    <property type="entry name" value="Calcium-dependent protein kinase 1"/>
    <property type="match status" value="1"/>
</dbReference>
<keyword evidence="10" id="KW-0418">Kinase</keyword>
<feature type="domain" description="EF-hand" evidence="20">
    <location>
        <begin position="400"/>
        <end position="435"/>
    </location>
</feature>
<feature type="domain" description="EF-hand" evidence="20">
    <location>
        <begin position="364"/>
        <end position="399"/>
    </location>
</feature>
<keyword evidence="6" id="KW-0519">Myristate</keyword>
<dbReference type="OrthoDB" id="40902at2759"/>
<name>A0A484KT63_9ASTE</name>
<dbReference type="Pfam" id="PF13499">
    <property type="entry name" value="EF-hand_7"/>
    <property type="match status" value="2"/>
</dbReference>
<reference evidence="21 22" key="1">
    <citation type="submission" date="2018-04" db="EMBL/GenBank/DDBJ databases">
        <authorList>
            <person name="Vogel A."/>
        </authorList>
    </citation>
    <scope>NUCLEOTIDE SEQUENCE [LARGE SCALE GENOMIC DNA]</scope>
</reference>
<dbReference type="InterPro" id="IPR008271">
    <property type="entry name" value="Ser/Thr_kinase_AS"/>
</dbReference>
<dbReference type="Pfam" id="PF00069">
    <property type="entry name" value="Pkinase"/>
    <property type="match status" value="1"/>
</dbReference>
<keyword evidence="4" id="KW-0597">Phosphoprotein</keyword>
<dbReference type="PROSITE" id="PS00107">
    <property type="entry name" value="PROTEIN_KINASE_ATP"/>
    <property type="match status" value="1"/>
</dbReference>
<evidence type="ECO:0000256" key="16">
    <source>
        <dbReference type="ARBA" id="ARBA00048679"/>
    </source>
</evidence>
<dbReference type="InterPro" id="IPR017441">
    <property type="entry name" value="Protein_kinase_ATP_BS"/>
</dbReference>
<comment type="catalytic activity">
    <reaction evidence="15">
        <text>L-threonyl-[protein] + ATP = O-phospho-L-threonyl-[protein] + ADP + H(+)</text>
        <dbReference type="Rhea" id="RHEA:46608"/>
        <dbReference type="Rhea" id="RHEA-COMP:11060"/>
        <dbReference type="Rhea" id="RHEA-COMP:11605"/>
        <dbReference type="ChEBI" id="CHEBI:15378"/>
        <dbReference type="ChEBI" id="CHEBI:30013"/>
        <dbReference type="ChEBI" id="CHEBI:30616"/>
        <dbReference type="ChEBI" id="CHEBI:61977"/>
        <dbReference type="ChEBI" id="CHEBI:456216"/>
        <dbReference type="EC" id="2.7.11.1"/>
    </reaction>
</comment>
<evidence type="ECO:0000259" key="20">
    <source>
        <dbReference type="PROSITE" id="PS50222"/>
    </source>
</evidence>